<organism evidence="2 3">
    <name type="scientific">Alternaria panax</name>
    <dbReference type="NCBI Taxonomy" id="48097"/>
    <lineage>
        <taxon>Eukaryota</taxon>
        <taxon>Fungi</taxon>
        <taxon>Dikarya</taxon>
        <taxon>Ascomycota</taxon>
        <taxon>Pezizomycotina</taxon>
        <taxon>Dothideomycetes</taxon>
        <taxon>Pleosporomycetidae</taxon>
        <taxon>Pleosporales</taxon>
        <taxon>Pleosporineae</taxon>
        <taxon>Pleosporaceae</taxon>
        <taxon>Alternaria</taxon>
        <taxon>Alternaria sect. Panax</taxon>
    </lineage>
</organism>
<dbReference type="Proteomes" id="UP001199106">
    <property type="component" value="Unassembled WGS sequence"/>
</dbReference>
<dbReference type="AlphaFoldDB" id="A0AAD4NS92"/>
<accession>A0AAD4NS92</accession>
<comment type="caution">
    <text evidence="2">The sequence shown here is derived from an EMBL/GenBank/DDBJ whole genome shotgun (WGS) entry which is preliminary data.</text>
</comment>
<evidence type="ECO:0000313" key="3">
    <source>
        <dbReference type="Proteomes" id="UP001199106"/>
    </source>
</evidence>
<evidence type="ECO:0000256" key="1">
    <source>
        <dbReference type="SAM" id="MobiDB-lite"/>
    </source>
</evidence>
<gene>
    <name evidence="2" type="ORF">G6011_11731</name>
</gene>
<proteinExistence type="predicted"/>
<feature type="compositionally biased region" description="Acidic residues" evidence="1">
    <location>
        <begin position="336"/>
        <end position="349"/>
    </location>
</feature>
<protein>
    <submittedName>
        <fullName evidence="2">Uncharacterized protein</fullName>
    </submittedName>
</protein>
<feature type="region of interest" description="Disordered" evidence="1">
    <location>
        <begin position="124"/>
        <end position="168"/>
    </location>
</feature>
<reference evidence="2" key="1">
    <citation type="submission" date="2021-07" db="EMBL/GenBank/DDBJ databases">
        <title>Genome Resource of American Ginseng Black Spot Pathogen Alternaria panax.</title>
        <authorList>
            <person name="Qiu C."/>
            <person name="Wang W."/>
            <person name="Liu Z."/>
        </authorList>
    </citation>
    <scope>NUCLEOTIDE SEQUENCE</scope>
    <source>
        <strain evidence="2">BNCC115425</strain>
    </source>
</reference>
<feature type="compositionally biased region" description="Basic and acidic residues" evidence="1">
    <location>
        <begin position="315"/>
        <end position="325"/>
    </location>
</feature>
<feature type="region of interest" description="Disordered" evidence="1">
    <location>
        <begin position="313"/>
        <end position="375"/>
    </location>
</feature>
<dbReference type="EMBL" id="JAANER010000003">
    <property type="protein sequence ID" value="KAG9192997.1"/>
    <property type="molecule type" value="Genomic_DNA"/>
</dbReference>
<sequence length="375" mass="41644">MVDRMPRRPKPVGSNVSLKKGESTSGGRPSPQPQAPISSQSDDYHSANSHLEDDDAHMPTTFPSGSRLVDFQEALAKLERRARPTRPRAHTTQARQERQACPLHLRTNTTPNTAIPKYIFKNEEEHTTRASPSPLPSSPTSSEDWEQIPEPTSTTIPTTPPFPGTWPAALHDTTAALTQVSRASWSFGSALTKSGIGKASWSIGAAALSSTNQVTLRVAGWGIKKTGIMPNELPRPVAKWITEKEEKEQRRCRVEERRRKYSVEHGRALQRGFVDNEGEFGIVLHEMDSTMTFEGRGPPGTRDAEPAVDSLATAHRTENEGKNWQEDGINAHQDSPYDEGSEDEEEEEDGLMRVFEFDDDDDDEKDDDDFLSSSI</sequence>
<feature type="compositionally biased region" description="Acidic residues" evidence="1">
    <location>
        <begin position="357"/>
        <end position="375"/>
    </location>
</feature>
<keyword evidence="3" id="KW-1185">Reference proteome</keyword>
<name>A0AAD4NS92_9PLEO</name>
<feature type="region of interest" description="Disordered" evidence="1">
    <location>
        <begin position="1"/>
        <end position="109"/>
    </location>
</feature>
<evidence type="ECO:0000313" key="2">
    <source>
        <dbReference type="EMBL" id="KAG9192997.1"/>
    </source>
</evidence>